<dbReference type="Proteomes" id="UP000319213">
    <property type="component" value="Unassembled WGS sequence"/>
</dbReference>
<dbReference type="EMBL" id="VFPQ01000001">
    <property type="protein sequence ID" value="TQM75705.1"/>
    <property type="molecule type" value="Genomic_DNA"/>
</dbReference>
<sequence>MATRKHTRPRSARDTGDRLKLHRRVLWADGREYTVISLRPDARVRFSTNRYHETWHILSDDHGARVLGRLLWGLSFQRRPGTIVVIGPPHLDPNPFDAEPATPIALVHADLTVLTPEAARRLRHLLTAPAKPDGTVRWHAWGLDQEAARFHRFRETGEWPAWEPRPDDRRSAVERIGGMLVLRGLPKRLREWAVYVAMLDSGRRDGMDYVYLETIWPIGPTDGEVQIFRNYRQRVSVATVSRREILGDADTARLPPEQINERIWAYNSLVRARRHRKRARALACS</sequence>
<reference evidence="1 2" key="1">
    <citation type="submission" date="2019-06" db="EMBL/GenBank/DDBJ databases">
        <title>Sequencing the genomes of 1000 actinobacteria strains.</title>
        <authorList>
            <person name="Klenk H.-P."/>
        </authorList>
    </citation>
    <scope>NUCLEOTIDE SEQUENCE [LARGE SCALE GENOMIC DNA]</scope>
    <source>
        <strain evidence="1 2">DSM 43186</strain>
    </source>
</reference>
<comment type="caution">
    <text evidence="1">The sequence shown here is derived from an EMBL/GenBank/DDBJ whole genome shotgun (WGS) entry which is preliminary data.</text>
</comment>
<evidence type="ECO:0000313" key="1">
    <source>
        <dbReference type="EMBL" id="TQM75705.1"/>
    </source>
</evidence>
<gene>
    <name evidence="1" type="ORF">FHX40_2422</name>
</gene>
<proteinExistence type="predicted"/>
<dbReference type="AlphaFoldDB" id="A0A543IYP5"/>
<accession>A0A543IYP5</accession>
<protein>
    <submittedName>
        <fullName evidence="1">Uncharacterized protein</fullName>
    </submittedName>
</protein>
<evidence type="ECO:0000313" key="2">
    <source>
        <dbReference type="Proteomes" id="UP000319213"/>
    </source>
</evidence>
<name>A0A543IYP5_9ACTN</name>
<keyword evidence="2" id="KW-1185">Reference proteome</keyword>
<organism evidence="1 2">
    <name type="scientific">Thermopolyspora flexuosa</name>
    <dbReference type="NCBI Taxonomy" id="103836"/>
    <lineage>
        <taxon>Bacteria</taxon>
        <taxon>Bacillati</taxon>
        <taxon>Actinomycetota</taxon>
        <taxon>Actinomycetes</taxon>
        <taxon>Streptosporangiales</taxon>
        <taxon>Streptosporangiaceae</taxon>
        <taxon>Thermopolyspora</taxon>
    </lineage>
</organism>